<evidence type="ECO:0000313" key="1">
    <source>
        <dbReference type="EMBL" id="KAJ7768336.1"/>
    </source>
</evidence>
<dbReference type="AlphaFoldDB" id="A0AAD7JN19"/>
<name>A0AAD7JN19_9AGAR</name>
<dbReference type="EMBL" id="JARKIB010000020">
    <property type="protein sequence ID" value="KAJ7768336.1"/>
    <property type="molecule type" value="Genomic_DNA"/>
</dbReference>
<dbReference type="SUPFAM" id="SSF52047">
    <property type="entry name" value="RNI-like"/>
    <property type="match status" value="1"/>
</dbReference>
<dbReference type="Proteomes" id="UP001215598">
    <property type="component" value="Unassembled WGS sequence"/>
</dbReference>
<gene>
    <name evidence="1" type="ORF">B0H16DRAFT_1519474</name>
</gene>
<organism evidence="1 2">
    <name type="scientific">Mycena metata</name>
    <dbReference type="NCBI Taxonomy" id="1033252"/>
    <lineage>
        <taxon>Eukaryota</taxon>
        <taxon>Fungi</taxon>
        <taxon>Dikarya</taxon>
        <taxon>Basidiomycota</taxon>
        <taxon>Agaricomycotina</taxon>
        <taxon>Agaricomycetes</taxon>
        <taxon>Agaricomycetidae</taxon>
        <taxon>Agaricales</taxon>
        <taxon>Marasmiineae</taxon>
        <taxon>Mycenaceae</taxon>
        <taxon>Mycena</taxon>
    </lineage>
</organism>
<proteinExistence type="predicted"/>
<accession>A0AAD7JN19</accession>
<protein>
    <recommendedName>
        <fullName evidence="3">F-box domain-containing protein</fullName>
    </recommendedName>
</protein>
<sequence length="510" mass="56382">MLNSALNSANRRKVVAATALISQYESAISHYTSLVNKAREERQSVQVELDAIVYPVLTLPVEITAEIFLHCLTTSCAVDLNPWNTTRIPLLLTRICRLWREIAISTPALWANVKLKIADDARGAEIINTWSARAGGLLQSIKQWVDDTDSDDSDEDDSDEEDVPFVGRPLPMVFKALLAASDQIQCLDMPDIGVENLPELDGIAAGAYNFPALQKLAIGFRMDDPLVHESWEDWDTPSVQVFASAPLLHEAHLIGVPPLFTPLPWHQLTMFTGHLFSAHWCLEVLRLCPNLTESTFTSFANASDIIGVTTHSGLKSLTILGIRNACRVDILEYLALPALLSLHILDCRFGASHKSWLDAFLLRSPTLRECVLDPGVDAGRMDPDVFFSMSALTILELRRAGGSFLHVFFNHLGADTNYLPALQRLTVSNCWGRESQGVSQIIQPGLRARWNARYNDGIAPLISFRLVLASYNYASASGELKEDALRPFKTLKAEGLNISMEISGYGQVSL</sequence>
<comment type="caution">
    <text evidence="1">The sequence shown here is derived from an EMBL/GenBank/DDBJ whole genome shotgun (WGS) entry which is preliminary data.</text>
</comment>
<dbReference type="Gene3D" id="3.80.10.10">
    <property type="entry name" value="Ribonuclease Inhibitor"/>
    <property type="match status" value="1"/>
</dbReference>
<keyword evidence="2" id="KW-1185">Reference proteome</keyword>
<reference evidence="1" key="1">
    <citation type="submission" date="2023-03" db="EMBL/GenBank/DDBJ databases">
        <title>Massive genome expansion in bonnet fungi (Mycena s.s.) driven by repeated elements and novel gene families across ecological guilds.</title>
        <authorList>
            <consortium name="Lawrence Berkeley National Laboratory"/>
            <person name="Harder C.B."/>
            <person name="Miyauchi S."/>
            <person name="Viragh M."/>
            <person name="Kuo A."/>
            <person name="Thoen E."/>
            <person name="Andreopoulos B."/>
            <person name="Lu D."/>
            <person name="Skrede I."/>
            <person name="Drula E."/>
            <person name="Henrissat B."/>
            <person name="Morin E."/>
            <person name="Kohler A."/>
            <person name="Barry K."/>
            <person name="LaButti K."/>
            <person name="Morin E."/>
            <person name="Salamov A."/>
            <person name="Lipzen A."/>
            <person name="Mereny Z."/>
            <person name="Hegedus B."/>
            <person name="Baldrian P."/>
            <person name="Stursova M."/>
            <person name="Weitz H."/>
            <person name="Taylor A."/>
            <person name="Grigoriev I.V."/>
            <person name="Nagy L.G."/>
            <person name="Martin F."/>
            <person name="Kauserud H."/>
        </authorList>
    </citation>
    <scope>NUCLEOTIDE SEQUENCE</scope>
    <source>
        <strain evidence="1">CBHHK182m</strain>
    </source>
</reference>
<dbReference type="InterPro" id="IPR032675">
    <property type="entry name" value="LRR_dom_sf"/>
</dbReference>
<evidence type="ECO:0008006" key="3">
    <source>
        <dbReference type="Google" id="ProtNLM"/>
    </source>
</evidence>
<evidence type="ECO:0000313" key="2">
    <source>
        <dbReference type="Proteomes" id="UP001215598"/>
    </source>
</evidence>